<dbReference type="Proteomes" id="UP001530293">
    <property type="component" value="Unassembled WGS sequence"/>
</dbReference>
<accession>A0ABD3M2D7</accession>
<feature type="compositionally biased region" description="Polar residues" evidence="10">
    <location>
        <begin position="97"/>
        <end position="109"/>
    </location>
</feature>
<dbReference type="PANTHER" id="PTHR10233:SF14">
    <property type="entry name" value="TRANSLATION INITIATION FACTOR EIF-2B SUBUNIT DELTA"/>
    <property type="match status" value="1"/>
</dbReference>
<evidence type="ECO:0000256" key="4">
    <source>
        <dbReference type="ARBA" id="ARBA00022540"/>
    </source>
</evidence>
<evidence type="ECO:0000256" key="2">
    <source>
        <dbReference type="ARBA" id="ARBA00007251"/>
    </source>
</evidence>
<evidence type="ECO:0000256" key="6">
    <source>
        <dbReference type="ARBA" id="ARBA00044147"/>
    </source>
</evidence>
<dbReference type="InterPro" id="IPR037171">
    <property type="entry name" value="NagB/RpiA_transferase-like"/>
</dbReference>
<evidence type="ECO:0000313" key="11">
    <source>
        <dbReference type="EMBL" id="KAL3757903.1"/>
    </source>
</evidence>
<comment type="subunit">
    <text evidence="8">Component of the translation initiation factor 2B (eIF2B) complex which is a heterodecamer of two sets of five different subunits: alpha, beta, gamma, delta and epsilon. Subunits alpha, beta and delta comprise a regulatory subcomplex and subunits epsilon and gamma comprise a catalytic subcomplex. Within the complex, the hexameric regulatory complex resides at the center, with the two heterodimeric catalytic subcomplexes bound on opposite sides.</text>
</comment>
<gene>
    <name evidence="11" type="ORF">ACHAWU_002823</name>
</gene>
<evidence type="ECO:0000256" key="5">
    <source>
        <dbReference type="ARBA" id="ARBA00022917"/>
    </source>
</evidence>
<dbReference type="InterPro" id="IPR042529">
    <property type="entry name" value="IF_2B-like_C"/>
</dbReference>
<feature type="compositionally biased region" description="Gly residues" evidence="10">
    <location>
        <begin position="66"/>
        <end position="88"/>
    </location>
</feature>
<evidence type="ECO:0000256" key="7">
    <source>
        <dbReference type="ARBA" id="ARBA00044356"/>
    </source>
</evidence>
<dbReference type="Pfam" id="PF01008">
    <property type="entry name" value="IF-2B"/>
    <property type="match status" value="1"/>
</dbReference>
<feature type="region of interest" description="Disordered" evidence="10">
    <location>
        <begin position="1"/>
        <end position="146"/>
    </location>
</feature>
<evidence type="ECO:0000256" key="9">
    <source>
        <dbReference type="RuleBase" id="RU003814"/>
    </source>
</evidence>
<comment type="caution">
    <text evidence="11">The sequence shown here is derived from an EMBL/GenBank/DDBJ whole genome shotgun (WGS) entry which is preliminary data.</text>
</comment>
<comment type="similarity">
    <text evidence="2 9">Belongs to the eIF-2B alpha/beta/delta subunits family.</text>
</comment>
<keyword evidence="3" id="KW-0963">Cytoplasm</keyword>
<name>A0ABD3M2D7_9STRA</name>
<comment type="subcellular location">
    <subcellularLocation>
        <location evidence="1">Cytoplasm</location>
        <location evidence="1">Cytosol</location>
    </subcellularLocation>
</comment>
<feature type="compositionally biased region" description="Basic and acidic residues" evidence="10">
    <location>
        <begin position="125"/>
        <end position="135"/>
    </location>
</feature>
<dbReference type="EMBL" id="JALLBG020000247">
    <property type="protein sequence ID" value="KAL3757903.1"/>
    <property type="molecule type" value="Genomic_DNA"/>
</dbReference>
<dbReference type="InterPro" id="IPR000649">
    <property type="entry name" value="IF-2B-related"/>
</dbReference>
<evidence type="ECO:0000256" key="1">
    <source>
        <dbReference type="ARBA" id="ARBA00004514"/>
    </source>
</evidence>
<dbReference type="SUPFAM" id="SSF100950">
    <property type="entry name" value="NagB/RpiA/CoA transferase-like"/>
    <property type="match status" value="1"/>
</dbReference>
<feature type="compositionally biased region" description="Low complexity" evidence="10">
    <location>
        <begin position="13"/>
        <end position="29"/>
    </location>
</feature>
<evidence type="ECO:0000256" key="10">
    <source>
        <dbReference type="SAM" id="MobiDB-lite"/>
    </source>
</evidence>
<dbReference type="Gene3D" id="3.40.50.10470">
    <property type="entry name" value="Translation initiation factor eif-2b, domain 2"/>
    <property type="match status" value="1"/>
</dbReference>
<reference evidence="11 12" key="1">
    <citation type="submission" date="2024-10" db="EMBL/GenBank/DDBJ databases">
        <title>Updated reference genomes for cyclostephanoid diatoms.</title>
        <authorList>
            <person name="Roberts W.R."/>
            <person name="Alverson A.J."/>
        </authorList>
    </citation>
    <scope>NUCLEOTIDE SEQUENCE [LARGE SCALE GENOMIC DNA]</scope>
    <source>
        <strain evidence="11 12">AJA232-27</strain>
    </source>
</reference>
<keyword evidence="4" id="KW-0396">Initiation factor</keyword>
<dbReference type="GO" id="GO:0003743">
    <property type="term" value="F:translation initiation factor activity"/>
    <property type="evidence" value="ECO:0007669"/>
    <property type="project" value="UniProtKB-KW"/>
</dbReference>
<sequence>MASESDAPPPSSTPNEAAAASASAASSTAKAERKAKPANIVIPPKKPKLNKAERRALQEAQRAAKAGGGGAAAAVGQEGGGKAGGGKAGGEKGGIRTSESGALSTTASGVSGGDATVVKRGHSKSITEEEKKDATPDADDRDTRGNREDKMVSLFSHLPRPKSQSGSHTHHLSSLLASTTQQSSHFHPAIPTLGHLYLTHSLLGGNARCRAMLQTFALLLQSYTPPPTSRDFRHDIDHALLKPAFQYWTTQCRPHSVSMGNAFSFLKLAVANLNRELEWNAAREILLESMEAYVTERIEFAGKAISRHAGTKIQDRGDVLLIFGKSEVINRLLLDAALVDKKQFRVIVVDSRPMLEGRDTLSILSKAGISCTYVLLNALSYLMMREVTKVFLGASALMSNGSVLSRVGTACVALLANSNHIPVLVGCETYKICNRVQLESITGNELGDANEVACTDCARVGPSNRWNGNMSDGGEEKRNDEDALAGWKDQPNLKLLSLMYDLTPSDFVTGIVTEVGILPPTSVAVLLREMSPESASTVDSME</sequence>
<organism evidence="11 12">
    <name type="scientific">Discostella pseudostelligera</name>
    <dbReference type="NCBI Taxonomy" id="259834"/>
    <lineage>
        <taxon>Eukaryota</taxon>
        <taxon>Sar</taxon>
        <taxon>Stramenopiles</taxon>
        <taxon>Ochrophyta</taxon>
        <taxon>Bacillariophyta</taxon>
        <taxon>Coscinodiscophyceae</taxon>
        <taxon>Thalassiosirophycidae</taxon>
        <taxon>Stephanodiscales</taxon>
        <taxon>Stephanodiscaceae</taxon>
        <taxon>Discostella</taxon>
    </lineage>
</organism>
<evidence type="ECO:0000313" key="12">
    <source>
        <dbReference type="Proteomes" id="UP001530293"/>
    </source>
</evidence>
<dbReference type="PANTHER" id="PTHR10233">
    <property type="entry name" value="TRANSLATION INITIATION FACTOR EIF-2B"/>
    <property type="match status" value="1"/>
</dbReference>
<dbReference type="AlphaFoldDB" id="A0ABD3M2D7"/>
<protein>
    <recommendedName>
        <fullName evidence="6">Translation initiation factor eIF2B subunit delta</fullName>
    </recommendedName>
    <alternativeName>
        <fullName evidence="7">eIF2B GDP-GTP exchange factor subunit delta</fullName>
    </alternativeName>
</protein>
<dbReference type="GO" id="GO:0005829">
    <property type="term" value="C:cytosol"/>
    <property type="evidence" value="ECO:0007669"/>
    <property type="project" value="UniProtKB-SubCell"/>
</dbReference>
<proteinExistence type="inferred from homology"/>
<keyword evidence="12" id="KW-1185">Reference proteome</keyword>
<keyword evidence="5" id="KW-0648">Protein biosynthesis</keyword>
<evidence type="ECO:0000256" key="3">
    <source>
        <dbReference type="ARBA" id="ARBA00022490"/>
    </source>
</evidence>
<evidence type="ECO:0000256" key="8">
    <source>
        <dbReference type="ARBA" id="ARBA00046432"/>
    </source>
</evidence>